<feature type="transmembrane region" description="Helical" evidence="4">
    <location>
        <begin position="52"/>
        <end position="72"/>
    </location>
</feature>
<name>A0A261SDG8_9BORD</name>
<dbReference type="InterPro" id="IPR011701">
    <property type="entry name" value="MFS"/>
</dbReference>
<feature type="transmembrane region" description="Helical" evidence="4">
    <location>
        <begin position="109"/>
        <end position="135"/>
    </location>
</feature>
<dbReference type="InterPro" id="IPR036259">
    <property type="entry name" value="MFS_trans_sf"/>
</dbReference>
<evidence type="ECO:0000313" key="6">
    <source>
        <dbReference type="Proteomes" id="UP000217005"/>
    </source>
</evidence>
<dbReference type="Gene3D" id="1.20.1250.20">
    <property type="entry name" value="MFS general substrate transporter like domains"/>
    <property type="match status" value="1"/>
</dbReference>
<keyword evidence="2 4" id="KW-1133">Transmembrane helix</keyword>
<evidence type="ECO:0000256" key="4">
    <source>
        <dbReference type="SAM" id="Phobius"/>
    </source>
</evidence>
<feature type="transmembrane region" description="Helical" evidence="4">
    <location>
        <begin position="295"/>
        <end position="328"/>
    </location>
</feature>
<feature type="transmembrane region" description="Helical" evidence="4">
    <location>
        <begin position="170"/>
        <end position="190"/>
    </location>
</feature>
<feature type="transmembrane region" description="Helical" evidence="4">
    <location>
        <begin position="384"/>
        <end position="401"/>
    </location>
</feature>
<feature type="transmembrane region" description="Helical" evidence="4">
    <location>
        <begin position="84"/>
        <end position="103"/>
    </location>
</feature>
<reference evidence="5 6" key="1">
    <citation type="submission" date="2017-05" db="EMBL/GenBank/DDBJ databases">
        <title>Complete and WGS of Bordetella genogroups.</title>
        <authorList>
            <person name="Spilker T."/>
            <person name="LiPuma J."/>
        </authorList>
    </citation>
    <scope>NUCLEOTIDE SEQUENCE [LARGE SCALE GENOMIC DNA]</scope>
    <source>
        <strain evidence="5 6">AU17610</strain>
    </source>
</reference>
<protein>
    <submittedName>
        <fullName evidence="5">MFS transporter</fullName>
    </submittedName>
</protein>
<dbReference type="OrthoDB" id="5966585at2"/>
<feature type="transmembrane region" description="Helical" evidence="4">
    <location>
        <begin position="263"/>
        <end position="283"/>
    </location>
</feature>
<dbReference type="Proteomes" id="UP000217005">
    <property type="component" value="Unassembled WGS sequence"/>
</dbReference>
<feature type="transmembrane region" description="Helical" evidence="4">
    <location>
        <begin position="142"/>
        <end position="164"/>
    </location>
</feature>
<dbReference type="RefSeq" id="WP_094826263.1">
    <property type="nucleotide sequence ID" value="NZ_NEVL01000003.1"/>
</dbReference>
<evidence type="ECO:0000256" key="2">
    <source>
        <dbReference type="ARBA" id="ARBA00022989"/>
    </source>
</evidence>
<gene>
    <name evidence="5" type="ORF">CEG14_10215</name>
</gene>
<dbReference type="AlphaFoldDB" id="A0A261SDG8"/>
<dbReference type="EMBL" id="NEVL01000003">
    <property type="protein sequence ID" value="OZI35454.1"/>
    <property type="molecule type" value="Genomic_DNA"/>
</dbReference>
<evidence type="ECO:0000256" key="3">
    <source>
        <dbReference type="ARBA" id="ARBA00023136"/>
    </source>
</evidence>
<dbReference type="GO" id="GO:0022857">
    <property type="term" value="F:transmembrane transporter activity"/>
    <property type="evidence" value="ECO:0007669"/>
    <property type="project" value="InterPro"/>
</dbReference>
<keyword evidence="3 4" id="KW-0472">Membrane</keyword>
<comment type="caution">
    <text evidence="5">The sequence shown here is derived from an EMBL/GenBank/DDBJ whole genome shotgun (WGS) entry which is preliminary data.</text>
</comment>
<evidence type="ECO:0000256" key="1">
    <source>
        <dbReference type="ARBA" id="ARBA00022692"/>
    </source>
</evidence>
<sequence>MSATPAGASEARVPFSVSFLLGIAQILIWGGSFFLLSVLADPIHRDTQWSMSWIYGALTVGVLISGLLSPRANAFIARGQGRQVLVASGWIVAAGLCVVGAAPNLWVFFAGWCLIGAGMAGGLYDPLFATLGIMYRQRARPVINAITLIAGFATTVVWPVLAWMVEPLGWRATCAVYAAVLVLVNTPLYLKALPAAAPPAADAAAAAGKAAGRAADKAALTAALATVPRSTYWLLSCVFSIAAILMTAVSVQIIVLLQGVGHSQASAIALGALIGPSMVLMRVITFSIKNLHPMWMALISAAFVALGLGLILVSPQAAAVGIVCYGIGNGLRALVRGTLPLAMLPASALAPVMGRLARSSLIFQALTPLACGMLITHIGTIGTLWLLLVLALVNLGLTAWLRQRVLQAMAAV</sequence>
<evidence type="ECO:0000313" key="5">
    <source>
        <dbReference type="EMBL" id="OZI35454.1"/>
    </source>
</evidence>
<proteinExistence type="predicted"/>
<organism evidence="5 6">
    <name type="scientific">Bordetella genomosp. 1</name>
    <dbReference type="NCBI Taxonomy" id="1395607"/>
    <lineage>
        <taxon>Bacteria</taxon>
        <taxon>Pseudomonadati</taxon>
        <taxon>Pseudomonadota</taxon>
        <taxon>Betaproteobacteria</taxon>
        <taxon>Burkholderiales</taxon>
        <taxon>Alcaligenaceae</taxon>
        <taxon>Bordetella</taxon>
    </lineage>
</organism>
<accession>A0A261SDG8</accession>
<feature type="transmembrane region" description="Helical" evidence="4">
    <location>
        <begin position="232"/>
        <end position="257"/>
    </location>
</feature>
<dbReference type="Pfam" id="PF07690">
    <property type="entry name" value="MFS_1"/>
    <property type="match status" value="1"/>
</dbReference>
<keyword evidence="1 4" id="KW-0812">Transmembrane</keyword>
<dbReference type="SUPFAM" id="SSF103473">
    <property type="entry name" value="MFS general substrate transporter"/>
    <property type="match status" value="1"/>
</dbReference>
<feature type="transmembrane region" description="Helical" evidence="4">
    <location>
        <begin position="19"/>
        <end position="40"/>
    </location>
</feature>